<accession>A0A2N0SJQ5</accession>
<feature type="compositionally biased region" description="Acidic residues" evidence="1">
    <location>
        <begin position="214"/>
        <end position="226"/>
    </location>
</feature>
<dbReference type="AlphaFoldDB" id="A0A2N0SJQ5"/>
<comment type="caution">
    <text evidence="2">The sequence shown here is derived from an EMBL/GenBank/DDBJ whole genome shotgun (WGS) entry which is preliminary data.</text>
</comment>
<sequence>MQICDNYYKSELSKWNFEGRILKIDRLPGDSEQNFESIESQLEFQFEGLWLLDGILYEILKLLFCRTTTLQILPEQNFEEYGTLDIPGQNFKVLVLQQFLKQLKNFQFSSSHLDGIFNMFWTPLGQNFEEQKAENEFCAPISKNFKGSGYHRTSISKVKEVKRQVQDFHIEDPEFPFNELQSHICNAMDGSEDDLFGQDEKEEEIDKNEREIVDIDSDSADELNEL</sequence>
<feature type="region of interest" description="Disordered" evidence="1">
    <location>
        <begin position="191"/>
        <end position="226"/>
    </location>
</feature>
<evidence type="ECO:0000256" key="1">
    <source>
        <dbReference type="SAM" id="MobiDB-lite"/>
    </source>
</evidence>
<dbReference type="Proteomes" id="UP000232688">
    <property type="component" value="Unassembled WGS sequence"/>
</dbReference>
<dbReference type="EMBL" id="LLXH01000015">
    <property type="protein sequence ID" value="PKC75793.1"/>
    <property type="molecule type" value="Genomic_DNA"/>
</dbReference>
<name>A0A2N0SJQ5_9GLOM</name>
<protein>
    <submittedName>
        <fullName evidence="2">Uncharacterized protein</fullName>
    </submittedName>
</protein>
<organism evidence="2 3">
    <name type="scientific">Rhizophagus irregularis</name>
    <dbReference type="NCBI Taxonomy" id="588596"/>
    <lineage>
        <taxon>Eukaryota</taxon>
        <taxon>Fungi</taxon>
        <taxon>Fungi incertae sedis</taxon>
        <taxon>Mucoromycota</taxon>
        <taxon>Glomeromycotina</taxon>
        <taxon>Glomeromycetes</taxon>
        <taxon>Glomerales</taxon>
        <taxon>Glomeraceae</taxon>
        <taxon>Rhizophagus</taxon>
    </lineage>
</organism>
<reference evidence="2 3" key="1">
    <citation type="submission" date="2017-10" db="EMBL/GenBank/DDBJ databases">
        <title>Extensive intraspecific genome diversity in a model arbuscular mycorrhizal fungus.</title>
        <authorList>
            <person name="Chen E.C.H."/>
            <person name="Morin E."/>
            <person name="Baudet D."/>
            <person name="Noel J."/>
            <person name="Ndikumana S."/>
            <person name="Charron P."/>
            <person name="St-Onge C."/>
            <person name="Giorgi J."/>
            <person name="Grigoriev I.V."/>
            <person name="Roux C."/>
            <person name="Martin F.M."/>
            <person name="Corradi N."/>
        </authorList>
    </citation>
    <scope>NUCLEOTIDE SEQUENCE [LARGE SCALE GENOMIC DNA]</scope>
    <source>
        <strain evidence="2 3">A1</strain>
    </source>
</reference>
<dbReference type="VEuPathDB" id="FungiDB:RhiirA1_448340"/>
<evidence type="ECO:0000313" key="3">
    <source>
        <dbReference type="Proteomes" id="UP000232688"/>
    </source>
</evidence>
<proteinExistence type="predicted"/>
<reference evidence="2 3" key="2">
    <citation type="submission" date="2017-10" db="EMBL/GenBank/DDBJ databases">
        <title>Genome analyses suggest a sexual origin of heterokaryosis in a supposedly ancient asexual fungus.</title>
        <authorList>
            <person name="Corradi N."/>
            <person name="Sedzielewska K."/>
            <person name="Noel J."/>
            <person name="Charron P."/>
            <person name="Farinelli L."/>
            <person name="Marton T."/>
            <person name="Kruger M."/>
            <person name="Pelin A."/>
            <person name="Brachmann A."/>
            <person name="Corradi N."/>
        </authorList>
    </citation>
    <scope>NUCLEOTIDE SEQUENCE [LARGE SCALE GENOMIC DNA]</scope>
    <source>
        <strain evidence="2 3">A1</strain>
    </source>
</reference>
<feature type="compositionally biased region" description="Acidic residues" evidence="1">
    <location>
        <begin position="191"/>
        <end position="206"/>
    </location>
</feature>
<gene>
    <name evidence="2" type="ORF">RhiirA1_448340</name>
</gene>
<evidence type="ECO:0000313" key="2">
    <source>
        <dbReference type="EMBL" id="PKC75793.1"/>
    </source>
</evidence>